<evidence type="ECO:0000256" key="3">
    <source>
        <dbReference type="ARBA" id="ARBA00022989"/>
    </source>
</evidence>
<dbReference type="EMBL" id="DS268474">
    <property type="protein sequence ID" value="EFP08542.1"/>
    <property type="molecule type" value="Genomic_DNA"/>
</dbReference>
<dbReference type="STRING" id="31234.E3MT12"/>
<evidence type="ECO:0000313" key="6">
    <source>
        <dbReference type="EMBL" id="EFP08542.1"/>
    </source>
</evidence>
<feature type="transmembrane region" description="Helical" evidence="5">
    <location>
        <begin position="485"/>
        <end position="503"/>
    </location>
</feature>
<keyword evidence="3 5" id="KW-1133">Transmembrane helix</keyword>
<evidence type="ECO:0000256" key="4">
    <source>
        <dbReference type="ARBA" id="ARBA00023136"/>
    </source>
</evidence>
<reference evidence="6" key="1">
    <citation type="submission" date="2007-07" db="EMBL/GenBank/DDBJ databases">
        <title>PCAP assembly of the Caenorhabditis remanei genome.</title>
        <authorList>
            <consortium name="The Caenorhabditis remanei Sequencing Consortium"/>
            <person name="Wilson R.K."/>
        </authorList>
    </citation>
    <scope>NUCLEOTIDE SEQUENCE [LARGE SCALE GENOMIC DNA]</scope>
    <source>
        <strain evidence="6">PB4641</strain>
    </source>
</reference>
<sequence>MVHLKREEEPGRNDSIMFAHKEARLSLIGDVNKSEVAELDSDQPNRNNRNWERWILLLLVASLNFSNTISWISYAPVGNYVNSFYGPETATRLSAVYLLVSVPFGLCGIWLGSVSGVKRSLVMAALPNAFGAMIRAYSHMSHDEYRYYLVICGQTLAAFSYPFIMFLPSKVSDSYFPPSERTLATTIGIMSNPFGILTANFFAPLLVQSSQDIAVLNNSLCVLCVGVLALVFVSSNFQWSIFCNTFIFQFFSCRGLSNENKSESKEKQYLISFKTCFTNINYIILFVILGGGIGMFNSLYTMMFEMMCPSGYSNQMAGWCAVIMITSGIVGSFVAGVVVDKKKCYKEAMMLLMIVAVTAGTVFIWTTKLQGVEGTIGLLMFAFILGFCGLATYPVGLELALECTYPASPEVSSGLIVLFGQVFSLFFITILKLYSYKIEENDYRLTIEVCRATSEDNKNYPKDYTVAFIVSYFLSSEFRAESGNIFQIISCVASMFAVLVVFLRPEYKRSDSEKKQTYLASQSIEFERKCFPPIDNQANH</sequence>
<proteinExistence type="predicted"/>
<feature type="transmembrane region" description="Helical" evidence="5">
    <location>
        <begin position="147"/>
        <end position="167"/>
    </location>
</feature>
<gene>
    <name evidence="6" type="ORF">CRE_15511</name>
</gene>
<dbReference type="GO" id="GO:0022857">
    <property type="term" value="F:transmembrane transporter activity"/>
    <property type="evidence" value="ECO:0007669"/>
    <property type="project" value="InterPro"/>
</dbReference>
<keyword evidence="2 5" id="KW-0812">Transmembrane</keyword>
<dbReference type="GO" id="GO:0016020">
    <property type="term" value="C:membrane"/>
    <property type="evidence" value="ECO:0007669"/>
    <property type="project" value="UniProtKB-SubCell"/>
</dbReference>
<accession>E3MT12</accession>
<dbReference type="PANTHER" id="PTHR10924:SF6">
    <property type="entry name" value="SOLUTE CARRIER FAMILY 49 MEMBER A3"/>
    <property type="match status" value="1"/>
</dbReference>
<feature type="transmembrane region" description="Helical" evidence="5">
    <location>
        <begin position="316"/>
        <end position="339"/>
    </location>
</feature>
<dbReference type="Pfam" id="PF07690">
    <property type="entry name" value="MFS_1"/>
    <property type="match status" value="1"/>
</dbReference>
<dbReference type="PANTHER" id="PTHR10924">
    <property type="entry name" value="MAJOR FACILITATOR SUPERFAMILY PROTEIN-RELATED"/>
    <property type="match status" value="1"/>
</dbReference>
<dbReference type="Gene3D" id="1.20.1250.20">
    <property type="entry name" value="MFS general substrate transporter like domains"/>
    <property type="match status" value="2"/>
</dbReference>
<dbReference type="InterPro" id="IPR011701">
    <property type="entry name" value="MFS"/>
</dbReference>
<dbReference type="eggNOG" id="KOG2563">
    <property type="taxonomic scope" value="Eukaryota"/>
</dbReference>
<feature type="transmembrane region" description="Helical" evidence="5">
    <location>
        <begin position="214"/>
        <end position="233"/>
    </location>
</feature>
<feature type="transmembrane region" description="Helical" evidence="5">
    <location>
        <begin position="54"/>
        <end position="74"/>
    </location>
</feature>
<dbReference type="InParanoid" id="E3MT12"/>
<feature type="transmembrane region" description="Helical" evidence="5">
    <location>
        <begin position="187"/>
        <end position="207"/>
    </location>
</feature>
<dbReference type="FunCoup" id="E3MT12">
    <property type="interactions" value="10"/>
</dbReference>
<dbReference type="OMA" id="MFNSLYT"/>
<evidence type="ECO:0000256" key="1">
    <source>
        <dbReference type="ARBA" id="ARBA00004141"/>
    </source>
</evidence>
<evidence type="ECO:0000313" key="7">
    <source>
        <dbReference type="Proteomes" id="UP000008281"/>
    </source>
</evidence>
<evidence type="ECO:0008006" key="8">
    <source>
        <dbReference type="Google" id="ProtNLM"/>
    </source>
</evidence>
<evidence type="ECO:0000256" key="5">
    <source>
        <dbReference type="SAM" id="Phobius"/>
    </source>
</evidence>
<keyword evidence="4 5" id="KW-0472">Membrane</keyword>
<name>E3MT12_CAERE</name>
<keyword evidence="7" id="KW-1185">Reference proteome</keyword>
<feature type="transmembrane region" description="Helical" evidence="5">
    <location>
        <begin position="348"/>
        <end position="366"/>
    </location>
</feature>
<dbReference type="InterPro" id="IPR036259">
    <property type="entry name" value="MFS_trans_sf"/>
</dbReference>
<organism evidence="7">
    <name type="scientific">Caenorhabditis remanei</name>
    <name type="common">Caenorhabditis vulgaris</name>
    <dbReference type="NCBI Taxonomy" id="31234"/>
    <lineage>
        <taxon>Eukaryota</taxon>
        <taxon>Metazoa</taxon>
        <taxon>Ecdysozoa</taxon>
        <taxon>Nematoda</taxon>
        <taxon>Chromadorea</taxon>
        <taxon>Rhabditida</taxon>
        <taxon>Rhabditina</taxon>
        <taxon>Rhabditomorpha</taxon>
        <taxon>Rhabditoidea</taxon>
        <taxon>Rhabditidae</taxon>
        <taxon>Peloderinae</taxon>
        <taxon>Caenorhabditis</taxon>
    </lineage>
</organism>
<dbReference type="AlphaFoldDB" id="E3MT12"/>
<protein>
    <recommendedName>
        <fullName evidence="8">Major facilitator superfamily (MFS) profile domain-containing protein</fullName>
    </recommendedName>
</protein>
<dbReference type="OrthoDB" id="422206at2759"/>
<dbReference type="InterPro" id="IPR049680">
    <property type="entry name" value="FLVCR1-2_SLC49-like"/>
</dbReference>
<feature type="transmembrane region" description="Helical" evidence="5">
    <location>
        <begin position="276"/>
        <end position="296"/>
    </location>
</feature>
<dbReference type="HOGENOM" id="CLU_023132_3_2_1"/>
<comment type="subcellular location">
    <subcellularLocation>
        <location evidence="1">Membrane</location>
        <topology evidence="1">Multi-pass membrane protein</topology>
    </subcellularLocation>
</comment>
<feature type="transmembrane region" description="Helical" evidence="5">
    <location>
        <begin position="413"/>
        <end position="434"/>
    </location>
</feature>
<evidence type="ECO:0000256" key="2">
    <source>
        <dbReference type="ARBA" id="ARBA00022692"/>
    </source>
</evidence>
<feature type="transmembrane region" description="Helical" evidence="5">
    <location>
        <begin position="378"/>
        <end position="401"/>
    </location>
</feature>
<dbReference type="SUPFAM" id="SSF103473">
    <property type="entry name" value="MFS general substrate transporter"/>
    <property type="match status" value="1"/>
</dbReference>
<feature type="transmembrane region" description="Helical" evidence="5">
    <location>
        <begin position="94"/>
        <end position="113"/>
    </location>
</feature>
<dbReference type="Proteomes" id="UP000008281">
    <property type="component" value="Unassembled WGS sequence"/>
</dbReference>